<protein>
    <submittedName>
        <fullName evidence="2">Uncharacterized protein</fullName>
    </submittedName>
</protein>
<gene>
    <name evidence="2" type="ORF">NDU88_002742</name>
</gene>
<feature type="compositionally biased region" description="Gly residues" evidence="1">
    <location>
        <begin position="81"/>
        <end position="91"/>
    </location>
</feature>
<accession>A0AAV7UWK1</accession>
<sequence>MNRLGTTQINDDRWNRYRRTASSRGDRDHGDSTPETVALRDSPVGPGETKWRLHLPRPSTERRTERREPGASVAAESGASGPVGLGRGALPGGSEKPGECGSLGGEELWTPTRARSGRPRAAAQWARHSSRLTRESSGGGKTHLLGSGGPSPVRRPGTLPAGEQRAVKKRRLRDHEAGTPGAGGSSGPGPWRRSRSGPPL</sequence>
<dbReference type="EMBL" id="JANPWB010000004">
    <property type="protein sequence ID" value="KAJ1193444.1"/>
    <property type="molecule type" value="Genomic_DNA"/>
</dbReference>
<evidence type="ECO:0000256" key="1">
    <source>
        <dbReference type="SAM" id="MobiDB-lite"/>
    </source>
</evidence>
<dbReference type="AlphaFoldDB" id="A0AAV7UWK1"/>
<feature type="compositionally biased region" description="Low complexity" evidence="1">
    <location>
        <begin position="70"/>
        <end position="80"/>
    </location>
</feature>
<organism evidence="2 3">
    <name type="scientific">Pleurodeles waltl</name>
    <name type="common">Iberian ribbed newt</name>
    <dbReference type="NCBI Taxonomy" id="8319"/>
    <lineage>
        <taxon>Eukaryota</taxon>
        <taxon>Metazoa</taxon>
        <taxon>Chordata</taxon>
        <taxon>Craniata</taxon>
        <taxon>Vertebrata</taxon>
        <taxon>Euteleostomi</taxon>
        <taxon>Amphibia</taxon>
        <taxon>Batrachia</taxon>
        <taxon>Caudata</taxon>
        <taxon>Salamandroidea</taxon>
        <taxon>Salamandridae</taxon>
        <taxon>Pleurodelinae</taxon>
        <taxon>Pleurodeles</taxon>
    </lineage>
</organism>
<feature type="compositionally biased region" description="Gly residues" evidence="1">
    <location>
        <begin position="137"/>
        <end position="149"/>
    </location>
</feature>
<feature type="region of interest" description="Disordered" evidence="1">
    <location>
        <begin position="1"/>
        <end position="200"/>
    </location>
</feature>
<dbReference type="Proteomes" id="UP001066276">
    <property type="component" value="Chromosome 2_2"/>
</dbReference>
<keyword evidence="3" id="KW-1185">Reference proteome</keyword>
<comment type="caution">
    <text evidence="2">The sequence shown here is derived from an EMBL/GenBank/DDBJ whole genome shotgun (WGS) entry which is preliminary data.</text>
</comment>
<proteinExistence type="predicted"/>
<name>A0AAV7UWK1_PLEWA</name>
<reference evidence="2" key="1">
    <citation type="journal article" date="2022" name="bioRxiv">
        <title>Sequencing and chromosome-scale assembly of the giantPleurodeles waltlgenome.</title>
        <authorList>
            <person name="Brown T."/>
            <person name="Elewa A."/>
            <person name="Iarovenko S."/>
            <person name="Subramanian E."/>
            <person name="Araus A.J."/>
            <person name="Petzold A."/>
            <person name="Susuki M."/>
            <person name="Suzuki K.-i.T."/>
            <person name="Hayashi T."/>
            <person name="Toyoda A."/>
            <person name="Oliveira C."/>
            <person name="Osipova E."/>
            <person name="Leigh N.D."/>
            <person name="Simon A."/>
            <person name="Yun M.H."/>
        </authorList>
    </citation>
    <scope>NUCLEOTIDE SEQUENCE</scope>
    <source>
        <strain evidence="2">20211129_DDA</strain>
        <tissue evidence="2">Liver</tissue>
    </source>
</reference>
<evidence type="ECO:0000313" key="2">
    <source>
        <dbReference type="EMBL" id="KAJ1193444.1"/>
    </source>
</evidence>
<feature type="compositionally biased region" description="Basic and acidic residues" evidence="1">
    <location>
        <begin position="59"/>
        <end position="69"/>
    </location>
</feature>
<evidence type="ECO:0000313" key="3">
    <source>
        <dbReference type="Proteomes" id="UP001066276"/>
    </source>
</evidence>